<dbReference type="EMBL" id="JAANNP010000001">
    <property type="protein sequence ID" value="NHC12701.1"/>
    <property type="molecule type" value="Genomic_DNA"/>
</dbReference>
<evidence type="ECO:0000313" key="10">
    <source>
        <dbReference type="Proteomes" id="UP000800981"/>
    </source>
</evidence>
<comment type="function">
    <text evidence="5">Involved in formation and maintenance of cell shape.</text>
</comment>
<evidence type="ECO:0000313" key="9">
    <source>
        <dbReference type="EMBL" id="NHC12701.1"/>
    </source>
</evidence>
<dbReference type="Gene3D" id="2.40.10.350">
    <property type="entry name" value="Rod shape-determining protein MreC, domain 2"/>
    <property type="match status" value="1"/>
</dbReference>
<dbReference type="PIRSF" id="PIRSF038471">
    <property type="entry name" value="MreC"/>
    <property type="match status" value="1"/>
</dbReference>
<organism evidence="9 10">
    <name type="scientific">Motilibacter deserti</name>
    <dbReference type="NCBI Taxonomy" id="2714956"/>
    <lineage>
        <taxon>Bacteria</taxon>
        <taxon>Bacillati</taxon>
        <taxon>Actinomycetota</taxon>
        <taxon>Actinomycetes</taxon>
        <taxon>Motilibacterales</taxon>
        <taxon>Motilibacteraceae</taxon>
        <taxon>Motilibacter</taxon>
    </lineage>
</organism>
<sequence length="299" mass="30903">MLLLLTALTLVMLDDRTSGDGPLAPVRSVLADVLGPVQSGVSAAVRPVTGLVDDLRELGSKDAQIERLEAENQQLRQDAATRANDLRRLAEYDELSRQPTLRRFANVAARVTALSRAQGFTTTASIDVGSVDGVRDDTTVINGDGLVGRVKGAARSTSTVLLATDPDFVARVRVGTTGTTGFVEGQGEGKPLALTIYEPVTLEPGTALVTVGSVGEAPLVADVLVGRVADVRRVPGTLTTRATVTPAVDFAALDTVAVVLPGEREARGPVPAATPSASAPARRRAAGTPSPSASARASR</sequence>
<accession>A0ABX0GPD2</accession>
<evidence type="ECO:0000259" key="8">
    <source>
        <dbReference type="Pfam" id="PF04085"/>
    </source>
</evidence>
<evidence type="ECO:0000256" key="2">
    <source>
        <dbReference type="ARBA" id="ARBA00013855"/>
    </source>
</evidence>
<feature type="compositionally biased region" description="Low complexity" evidence="7">
    <location>
        <begin position="271"/>
        <end position="299"/>
    </location>
</feature>
<dbReference type="Pfam" id="PF04085">
    <property type="entry name" value="MreC"/>
    <property type="match status" value="1"/>
</dbReference>
<dbReference type="RefSeq" id="WP_166277411.1">
    <property type="nucleotide sequence ID" value="NZ_JAANNP010000001.1"/>
</dbReference>
<evidence type="ECO:0000256" key="6">
    <source>
        <dbReference type="SAM" id="Coils"/>
    </source>
</evidence>
<dbReference type="Gene3D" id="2.40.10.340">
    <property type="entry name" value="Rod shape-determining protein MreC, domain 1"/>
    <property type="match status" value="1"/>
</dbReference>
<comment type="caution">
    <text evidence="9">The sequence shown here is derived from an EMBL/GenBank/DDBJ whole genome shotgun (WGS) entry which is preliminary data.</text>
</comment>
<evidence type="ECO:0000256" key="3">
    <source>
        <dbReference type="ARBA" id="ARBA00022960"/>
    </source>
</evidence>
<evidence type="ECO:0000256" key="4">
    <source>
        <dbReference type="ARBA" id="ARBA00032089"/>
    </source>
</evidence>
<evidence type="ECO:0000256" key="5">
    <source>
        <dbReference type="PIRNR" id="PIRNR038471"/>
    </source>
</evidence>
<dbReference type="InterPro" id="IPR042175">
    <property type="entry name" value="Cell/Rod_MreC_2"/>
</dbReference>
<dbReference type="InterPro" id="IPR055342">
    <property type="entry name" value="MreC_beta-barrel_core"/>
</dbReference>
<dbReference type="InterPro" id="IPR007221">
    <property type="entry name" value="MreC"/>
</dbReference>
<feature type="coiled-coil region" evidence="6">
    <location>
        <begin position="58"/>
        <end position="85"/>
    </location>
</feature>
<protein>
    <recommendedName>
        <fullName evidence="2 5">Cell shape-determining protein MreC</fullName>
    </recommendedName>
    <alternativeName>
        <fullName evidence="4 5">Cell shape protein MreC</fullName>
    </alternativeName>
</protein>
<evidence type="ECO:0000256" key="7">
    <source>
        <dbReference type="SAM" id="MobiDB-lite"/>
    </source>
</evidence>
<dbReference type="InterPro" id="IPR042177">
    <property type="entry name" value="Cell/Rod_1"/>
</dbReference>
<dbReference type="PANTHER" id="PTHR34138">
    <property type="entry name" value="CELL SHAPE-DETERMINING PROTEIN MREC"/>
    <property type="match status" value="1"/>
</dbReference>
<gene>
    <name evidence="9" type="ORF">G9H71_02755</name>
</gene>
<evidence type="ECO:0000256" key="1">
    <source>
        <dbReference type="ARBA" id="ARBA00009369"/>
    </source>
</evidence>
<feature type="domain" description="Rod shape-determining protein MreC beta-barrel core" evidence="8">
    <location>
        <begin position="118"/>
        <end position="259"/>
    </location>
</feature>
<reference evidence="9 10" key="1">
    <citation type="submission" date="2020-03" db="EMBL/GenBank/DDBJ databases">
        <title>Two novel Motilibacter sp.</title>
        <authorList>
            <person name="Liu S."/>
        </authorList>
    </citation>
    <scope>NUCLEOTIDE SEQUENCE [LARGE SCALE GENOMIC DNA]</scope>
    <source>
        <strain evidence="9 10">E257</strain>
    </source>
</reference>
<keyword evidence="6" id="KW-0175">Coiled coil</keyword>
<dbReference type="PANTHER" id="PTHR34138:SF1">
    <property type="entry name" value="CELL SHAPE-DETERMINING PROTEIN MREC"/>
    <property type="match status" value="1"/>
</dbReference>
<dbReference type="Proteomes" id="UP000800981">
    <property type="component" value="Unassembled WGS sequence"/>
</dbReference>
<keyword evidence="3 5" id="KW-0133">Cell shape</keyword>
<proteinExistence type="inferred from homology"/>
<name>A0ABX0GPD2_9ACTN</name>
<comment type="similarity">
    <text evidence="1 5">Belongs to the MreC family.</text>
</comment>
<keyword evidence="10" id="KW-1185">Reference proteome</keyword>
<feature type="region of interest" description="Disordered" evidence="7">
    <location>
        <begin position="263"/>
        <end position="299"/>
    </location>
</feature>